<organism evidence="5 6">
    <name type="scientific">Paracoccus laeviglucosivorans</name>
    <dbReference type="NCBI Taxonomy" id="1197861"/>
    <lineage>
        <taxon>Bacteria</taxon>
        <taxon>Pseudomonadati</taxon>
        <taxon>Pseudomonadota</taxon>
        <taxon>Alphaproteobacteria</taxon>
        <taxon>Rhodobacterales</taxon>
        <taxon>Paracoccaceae</taxon>
        <taxon>Paracoccus</taxon>
    </lineage>
</organism>
<evidence type="ECO:0000313" key="6">
    <source>
        <dbReference type="Proteomes" id="UP000319014"/>
    </source>
</evidence>
<dbReference type="GO" id="GO:0003677">
    <property type="term" value="F:DNA binding"/>
    <property type="evidence" value="ECO:0007669"/>
    <property type="project" value="UniProtKB-KW"/>
</dbReference>
<dbReference type="SMART" id="SM00345">
    <property type="entry name" value="HTH_GNTR"/>
    <property type="match status" value="1"/>
</dbReference>
<dbReference type="SMART" id="SM00895">
    <property type="entry name" value="FCD"/>
    <property type="match status" value="1"/>
</dbReference>
<evidence type="ECO:0000313" key="5">
    <source>
        <dbReference type="EMBL" id="SMO83636.1"/>
    </source>
</evidence>
<dbReference type="CDD" id="cd07377">
    <property type="entry name" value="WHTH_GntR"/>
    <property type="match status" value="1"/>
</dbReference>
<dbReference type="Pfam" id="PF00392">
    <property type="entry name" value="GntR"/>
    <property type="match status" value="1"/>
</dbReference>
<keyword evidence="2" id="KW-0238">DNA-binding</keyword>
<proteinExistence type="predicted"/>
<dbReference type="InterPro" id="IPR000524">
    <property type="entry name" value="Tscrpt_reg_HTH_GntR"/>
</dbReference>
<dbReference type="InterPro" id="IPR036388">
    <property type="entry name" value="WH-like_DNA-bd_sf"/>
</dbReference>
<dbReference type="PROSITE" id="PS50949">
    <property type="entry name" value="HTH_GNTR"/>
    <property type="match status" value="1"/>
</dbReference>
<keyword evidence="6" id="KW-1185">Reference proteome</keyword>
<keyword evidence="3" id="KW-0804">Transcription</keyword>
<dbReference type="InterPro" id="IPR008920">
    <property type="entry name" value="TF_FadR/GntR_C"/>
</dbReference>
<dbReference type="Proteomes" id="UP000319014">
    <property type="component" value="Unassembled WGS sequence"/>
</dbReference>
<name>A0A521EIA2_9RHOB</name>
<dbReference type="GO" id="GO:0003700">
    <property type="term" value="F:DNA-binding transcription factor activity"/>
    <property type="evidence" value="ECO:0007669"/>
    <property type="project" value="InterPro"/>
</dbReference>
<keyword evidence="1" id="KW-0805">Transcription regulation</keyword>
<evidence type="ECO:0000259" key="4">
    <source>
        <dbReference type="PROSITE" id="PS50949"/>
    </source>
</evidence>
<dbReference type="SUPFAM" id="SSF48008">
    <property type="entry name" value="GntR ligand-binding domain-like"/>
    <property type="match status" value="1"/>
</dbReference>
<sequence>MSNRPLDGIGGNAYLSVMADETLTSRIARVLADRIIQGQLAPGEKLRQDHIAAEFGASHVPVREALLRLEAQGLAISEPRRGMRVTTFAIEELREVAEMRSALESLALRHAAPNMTPRILMNAADAARAVDDATSVREWEAANRRFHRLILAPCGMSRLMSTIDDLHAASARFLFAAWRSDWEARTDHDHRTILAALHRGNTTLACATLARHVGWIGKRQIPTQHGLRDAYAISG</sequence>
<accession>A0A521EIA2</accession>
<dbReference type="InterPro" id="IPR036390">
    <property type="entry name" value="WH_DNA-bd_sf"/>
</dbReference>
<gene>
    <name evidence="5" type="ORF">SAMN06265221_11386</name>
</gene>
<evidence type="ECO:0000256" key="3">
    <source>
        <dbReference type="ARBA" id="ARBA00023163"/>
    </source>
</evidence>
<evidence type="ECO:0000256" key="1">
    <source>
        <dbReference type="ARBA" id="ARBA00023015"/>
    </source>
</evidence>
<dbReference type="EMBL" id="FXTK01000013">
    <property type="protein sequence ID" value="SMO83636.1"/>
    <property type="molecule type" value="Genomic_DNA"/>
</dbReference>
<dbReference type="Pfam" id="PF07729">
    <property type="entry name" value="FCD"/>
    <property type="match status" value="1"/>
</dbReference>
<dbReference type="Gene3D" id="1.10.10.10">
    <property type="entry name" value="Winged helix-like DNA-binding domain superfamily/Winged helix DNA-binding domain"/>
    <property type="match status" value="1"/>
</dbReference>
<dbReference type="AlphaFoldDB" id="A0A521EIA2"/>
<dbReference type="PANTHER" id="PTHR43537:SF49">
    <property type="entry name" value="TRANSCRIPTIONAL REGULATORY PROTEIN"/>
    <property type="match status" value="1"/>
</dbReference>
<reference evidence="5 6" key="1">
    <citation type="submission" date="2017-05" db="EMBL/GenBank/DDBJ databases">
        <authorList>
            <person name="Varghese N."/>
            <person name="Submissions S."/>
        </authorList>
    </citation>
    <scope>NUCLEOTIDE SEQUENCE [LARGE SCALE GENOMIC DNA]</scope>
    <source>
        <strain evidence="5 6">DSM 100094</strain>
    </source>
</reference>
<evidence type="ECO:0000256" key="2">
    <source>
        <dbReference type="ARBA" id="ARBA00023125"/>
    </source>
</evidence>
<dbReference type="PANTHER" id="PTHR43537">
    <property type="entry name" value="TRANSCRIPTIONAL REGULATOR, GNTR FAMILY"/>
    <property type="match status" value="1"/>
</dbReference>
<dbReference type="InterPro" id="IPR011711">
    <property type="entry name" value="GntR_C"/>
</dbReference>
<protein>
    <submittedName>
        <fullName evidence="5">Transcriptional regulator, GntR family</fullName>
    </submittedName>
</protein>
<dbReference type="SUPFAM" id="SSF46785">
    <property type="entry name" value="Winged helix' DNA-binding domain"/>
    <property type="match status" value="1"/>
</dbReference>
<dbReference type="Gene3D" id="1.20.120.530">
    <property type="entry name" value="GntR ligand-binding domain-like"/>
    <property type="match status" value="1"/>
</dbReference>
<feature type="domain" description="HTH gntR-type" evidence="4">
    <location>
        <begin position="21"/>
        <end position="88"/>
    </location>
</feature>